<evidence type="ECO:0000256" key="1">
    <source>
        <dbReference type="ARBA" id="ARBA00007734"/>
    </source>
</evidence>
<dbReference type="Proteomes" id="UP000193083">
    <property type="component" value="Unassembled WGS sequence"/>
</dbReference>
<reference evidence="5 6" key="1">
    <citation type="submission" date="2017-04" db="EMBL/GenBank/DDBJ databases">
        <authorList>
            <person name="Afonso C.L."/>
            <person name="Miller P.J."/>
            <person name="Scott M.A."/>
            <person name="Spackman E."/>
            <person name="Goraichik I."/>
            <person name="Dimitrov K.M."/>
            <person name="Suarez D.L."/>
            <person name="Swayne D.E."/>
        </authorList>
    </citation>
    <scope>NUCLEOTIDE SEQUENCE [LARGE SCALE GENOMIC DNA]</scope>
    <source>
        <strain evidence="5 6">B5P</strain>
    </source>
</reference>
<dbReference type="PANTHER" id="PTHR37423:SF2">
    <property type="entry name" value="MEMBRANE-BOUND LYTIC MUREIN TRANSGLYCOSYLASE C"/>
    <property type="match status" value="1"/>
</dbReference>
<proteinExistence type="inferred from homology"/>
<feature type="compositionally biased region" description="Low complexity" evidence="3">
    <location>
        <begin position="214"/>
        <end position="224"/>
    </location>
</feature>
<dbReference type="Gene3D" id="1.10.530.10">
    <property type="match status" value="1"/>
</dbReference>
<comment type="similarity">
    <text evidence="1">Belongs to the transglycosylase Slt family.</text>
</comment>
<dbReference type="InterPro" id="IPR023346">
    <property type="entry name" value="Lysozyme-like_dom_sf"/>
</dbReference>
<accession>A0A1X7MXT9</accession>
<protein>
    <submittedName>
        <fullName evidence="5">Transglycosylase SLT domain-containing protein</fullName>
    </submittedName>
</protein>
<dbReference type="RefSeq" id="WP_085463081.1">
    <property type="nucleotide sequence ID" value="NZ_FXBL01000004.1"/>
</dbReference>
<dbReference type="CDD" id="cd00254">
    <property type="entry name" value="LT-like"/>
    <property type="match status" value="1"/>
</dbReference>
<feature type="domain" description="Transglycosylase SLT" evidence="4">
    <location>
        <begin position="57"/>
        <end position="159"/>
    </location>
</feature>
<evidence type="ECO:0000313" key="5">
    <source>
        <dbReference type="EMBL" id="SMH29687.1"/>
    </source>
</evidence>
<name>A0A1X7MXT9_9HYPH</name>
<organism evidence="5 6">
    <name type="scientific">Mesorhizobium australicum</name>
    <dbReference type="NCBI Taxonomy" id="536018"/>
    <lineage>
        <taxon>Bacteria</taxon>
        <taxon>Pseudomonadati</taxon>
        <taxon>Pseudomonadota</taxon>
        <taxon>Alphaproteobacteria</taxon>
        <taxon>Hyphomicrobiales</taxon>
        <taxon>Phyllobacteriaceae</taxon>
        <taxon>Mesorhizobium</taxon>
    </lineage>
</organism>
<dbReference type="EMBL" id="FXBL01000004">
    <property type="protein sequence ID" value="SMH29687.1"/>
    <property type="molecule type" value="Genomic_DNA"/>
</dbReference>
<evidence type="ECO:0000313" key="6">
    <source>
        <dbReference type="Proteomes" id="UP000193083"/>
    </source>
</evidence>
<dbReference type="SUPFAM" id="SSF53955">
    <property type="entry name" value="Lysozyme-like"/>
    <property type="match status" value="1"/>
</dbReference>
<dbReference type="PANTHER" id="PTHR37423">
    <property type="entry name" value="SOLUBLE LYTIC MUREIN TRANSGLYCOSYLASE-RELATED"/>
    <property type="match status" value="1"/>
</dbReference>
<dbReference type="AlphaFoldDB" id="A0A1X7MXT9"/>
<comment type="similarity">
    <text evidence="2">Belongs to the virb1 family.</text>
</comment>
<evidence type="ECO:0000256" key="2">
    <source>
        <dbReference type="ARBA" id="ARBA00009387"/>
    </source>
</evidence>
<evidence type="ECO:0000256" key="3">
    <source>
        <dbReference type="SAM" id="MobiDB-lite"/>
    </source>
</evidence>
<dbReference type="InterPro" id="IPR008258">
    <property type="entry name" value="Transglycosylase_SLT_dom_1"/>
</dbReference>
<dbReference type="Pfam" id="PF01464">
    <property type="entry name" value="SLT"/>
    <property type="match status" value="1"/>
</dbReference>
<feature type="region of interest" description="Disordered" evidence="3">
    <location>
        <begin position="201"/>
        <end position="250"/>
    </location>
</feature>
<gene>
    <name evidence="5" type="ORF">SAMN02982922_0931</name>
</gene>
<keyword evidence="6" id="KW-1185">Reference proteome</keyword>
<evidence type="ECO:0000259" key="4">
    <source>
        <dbReference type="Pfam" id="PF01464"/>
    </source>
</evidence>
<sequence length="250" mass="27113">MRPFSLMSVVRRHGRYGRVVLLLLSGLSILAPALCVQAQDGPVSEQTIDARFDPFVAEASARFRIPVEWIRAVLAAESARDVRAVSSAGAMGLMQVMPDTWEELRGRYRLGADPFDPRDNILAGTAYLREMLDRYGTVGGMLAAYNAGPARYDEYLADDRPLPAETRAYVAALAPLLGGKPLPDGADRNVSRPIDWRDAPLFVDPLGSGPSARSPQPDSSPDVDSVQDDEATPPSSERMFVARSEPGATQ</sequence>